<dbReference type="KEGG" id="plei:Q9312_00370"/>
<dbReference type="GO" id="GO:0046872">
    <property type="term" value="F:metal ion binding"/>
    <property type="evidence" value="ECO:0007669"/>
    <property type="project" value="UniProtKB-KW"/>
</dbReference>
<dbReference type="Gene3D" id="3.60.120.10">
    <property type="entry name" value="Anthranilate synthase"/>
    <property type="match status" value="1"/>
</dbReference>
<dbReference type="EC" id="4.1.3.27" evidence="3"/>
<protein>
    <recommendedName>
        <fullName evidence="3">anthranilate synthase</fullName>
        <ecNumber evidence="3">4.1.3.27</ecNumber>
    </recommendedName>
</protein>
<accession>A0AA51X8F7</accession>
<dbReference type="NCBIfam" id="TIGR00565">
    <property type="entry name" value="trpE_proteo"/>
    <property type="match status" value="1"/>
</dbReference>
<dbReference type="InterPro" id="IPR019999">
    <property type="entry name" value="Anth_synth_I-like"/>
</dbReference>
<evidence type="ECO:0000256" key="1">
    <source>
        <dbReference type="ARBA" id="ARBA00001946"/>
    </source>
</evidence>
<dbReference type="PANTHER" id="PTHR11236">
    <property type="entry name" value="AMINOBENZOATE/ANTHRANILATE SYNTHASE"/>
    <property type="match status" value="1"/>
</dbReference>
<feature type="domain" description="Chorismate-utilising enzyme C-terminal" evidence="8">
    <location>
        <begin position="189"/>
        <end position="448"/>
    </location>
</feature>
<keyword evidence="5" id="KW-0460">Magnesium</keyword>
<comment type="catalytic activity">
    <reaction evidence="7">
        <text>chorismate + L-glutamine = anthranilate + pyruvate + L-glutamate + H(+)</text>
        <dbReference type="Rhea" id="RHEA:21732"/>
        <dbReference type="ChEBI" id="CHEBI:15361"/>
        <dbReference type="ChEBI" id="CHEBI:15378"/>
        <dbReference type="ChEBI" id="CHEBI:16567"/>
        <dbReference type="ChEBI" id="CHEBI:29748"/>
        <dbReference type="ChEBI" id="CHEBI:29985"/>
        <dbReference type="ChEBI" id="CHEBI:58359"/>
        <dbReference type="EC" id="4.1.3.27"/>
    </reaction>
</comment>
<dbReference type="InterPro" id="IPR005801">
    <property type="entry name" value="ADC_synthase"/>
</dbReference>
<dbReference type="PANTHER" id="PTHR11236:SF49">
    <property type="entry name" value="ANTHRANILATE SYNTHASE COMPONENT 1"/>
    <property type="match status" value="1"/>
</dbReference>
<comment type="similarity">
    <text evidence="2">Belongs to the anthranilate synthase component I family.</text>
</comment>
<dbReference type="InterPro" id="IPR006805">
    <property type="entry name" value="Anth_synth_I_N"/>
</dbReference>
<evidence type="ECO:0000313" key="11">
    <source>
        <dbReference type="Proteomes" id="UP001239782"/>
    </source>
</evidence>
<keyword evidence="11" id="KW-1185">Reference proteome</keyword>
<dbReference type="RefSeq" id="WP_309204530.1">
    <property type="nucleotide sequence ID" value="NZ_CP133548.1"/>
</dbReference>
<evidence type="ECO:0000259" key="8">
    <source>
        <dbReference type="Pfam" id="PF00425"/>
    </source>
</evidence>
<dbReference type="NCBIfam" id="NF010079">
    <property type="entry name" value="PRK13564.1"/>
    <property type="match status" value="1"/>
</dbReference>
<dbReference type="Pfam" id="PF04715">
    <property type="entry name" value="Anth_synt_I_N"/>
    <property type="match status" value="1"/>
</dbReference>
<evidence type="ECO:0000259" key="9">
    <source>
        <dbReference type="Pfam" id="PF04715"/>
    </source>
</evidence>
<dbReference type="Pfam" id="PF00425">
    <property type="entry name" value="Chorismate_bind"/>
    <property type="match status" value="1"/>
</dbReference>
<evidence type="ECO:0000256" key="7">
    <source>
        <dbReference type="ARBA" id="ARBA00047683"/>
    </source>
</evidence>
<dbReference type="SUPFAM" id="SSF56322">
    <property type="entry name" value="ADC synthase"/>
    <property type="match status" value="1"/>
</dbReference>
<keyword evidence="4" id="KW-0479">Metal-binding</keyword>
<name>A0AA51X8F7_9GAMM</name>
<dbReference type="GO" id="GO:0004049">
    <property type="term" value="F:anthranilate synthase activity"/>
    <property type="evidence" value="ECO:0007669"/>
    <property type="project" value="UniProtKB-EC"/>
</dbReference>
<dbReference type="AlphaFoldDB" id="A0AA51X8F7"/>
<proteinExistence type="inferred from homology"/>
<dbReference type="PRINTS" id="PR00095">
    <property type="entry name" value="ANTSNTHASEI"/>
</dbReference>
<dbReference type="GO" id="GO:0000162">
    <property type="term" value="P:L-tryptophan biosynthetic process"/>
    <property type="evidence" value="ECO:0007669"/>
    <property type="project" value="TreeGrafter"/>
</dbReference>
<organism evidence="10 11">
    <name type="scientific">Pleionea litopenaei</name>
    <dbReference type="NCBI Taxonomy" id="3070815"/>
    <lineage>
        <taxon>Bacteria</taxon>
        <taxon>Pseudomonadati</taxon>
        <taxon>Pseudomonadota</taxon>
        <taxon>Gammaproteobacteria</taxon>
        <taxon>Oceanospirillales</taxon>
        <taxon>Pleioneaceae</taxon>
        <taxon>Pleionea</taxon>
    </lineage>
</organism>
<dbReference type="Proteomes" id="UP001239782">
    <property type="component" value="Chromosome"/>
</dbReference>
<evidence type="ECO:0000313" key="10">
    <source>
        <dbReference type="EMBL" id="WMS89258.1"/>
    </source>
</evidence>
<dbReference type="InterPro" id="IPR005257">
    <property type="entry name" value="Anth_synth_I_TrpE"/>
</dbReference>
<feature type="domain" description="Anthranilate synthase component I N-terminal" evidence="9">
    <location>
        <begin position="37"/>
        <end position="127"/>
    </location>
</feature>
<evidence type="ECO:0000256" key="3">
    <source>
        <dbReference type="ARBA" id="ARBA00012266"/>
    </source>
</evidence>
<dbReference type="EMBL" id="CP133548">
    <property type="protein sequence ID" value="WMS89258.1"/>
    <property type="molecule type" value="Genomic_DNA"/>
</dbReference>
<sequence>MTCLGENVTLVALNANGQQALPLIAEQFERVNQNDNQLVITVSHQPLKQQVDEREKLIEPSVFDVLRIVLSLYRCQHTDDQTTQLIGTFSFDCYQLFESIPSVEQSQPFPDYEFFLADNLIVVDHENLSQRVIVKALPGNNQSSIVNDYQGRISKIETVLNEGVSRNSLNTSNEKSVDLSDIEVNVNDRQFTEYVELAKEHIKAGDVFQMVLARDFRLPCLNAFSSYLALRESNPSPYMFYLKSSDYELFGASPESAVKFDASDRRLSIYPIAGTRKRGLNKDLSINHDLDARIELELKNDGKEKAEHLMLVDLARNDIARVCDSGTRKIDRLLEIDRYSHVMHLVSKVSGRLGDEFDALSAYQACMNMGTLSGAPKVRATQLIRSIEKKYRGVYGGAMGYINAAGDMDTAIVIRSALVKDKVAVISAGAGIVFDSQPVSEIKETENKAAAVIRAVHLANKSMSADSEEALHG</sequence>
<dbReference type="InterPro" id="IPR015890">
    <property type="entry name" value="Chorismate_C"/>
</dbReference>
<evidence type="ECO:0000256" key="2">
    <source>
        <dbReference type="ARBA" id="ARBA00009562"/>
    </source>
</evidence>
<reference evidence="10 11" key="1">
    <citation type="submission" date="2023-08" db="EMBL/GenBank/DDBJ databases">
        <title>Pleionea litopenaei sp. nov., isolated from stomach of juvenile Litopenaeus vannamei.</title>
        <authorList>
            <person name="Rho A.M."/>
            <person name="Hwang C.Y."/>
        </authorList>
    </citation>
    <scope>NUCLEOTIDE SEQUENCE [LARGE SCALE GENOMIC DNA]</scope>
    <source>
        <strain evidence="10 11">HL-JVS1</strain>
    </source>
</reference>
<evidence type="ECO:0000256" key="5">
    <source>
        <dbReference type="ARBA" id="ARBA00022842"/>
    </source>
</evidence>
<gene>
    <name evidence="10" type="ORF">Q9312_00370</name>
</gene>
<evidence type="ECO:0000256" key="6">
    <source>
        <dbReference type="ARBA" id="ARBA00023239"/>
    </source>
</evidence>
<evidence type="ECO:0000256" key="4">
    <source>
        <dbReference type="ARBA" id="ARBA00022723"/>
    </source>
</evidence>
<comment type="cofactor">
    <cofactor evidence="1">
        <name>Mg(2+)</name>
        <dbReference type="ChEBI" id="CHEBI:18420"/>
    </cofactor>
</comment>
<keyword evidence="6 10" id="KW-0456">Lyase</keyword>